<sequence>MVRVIQEFLRLSPPRQDHLPALRIALGVAVPLLLLLATGRLDLSIYASFAAFTGIYARHEPLTSRVRHQVTSAVLLLACVALGVSLARAGTGPFGVTLAAALVSGVGAVLAAALGLRPAGSLFYVFTVTGVATLPNAAPLPLALGVACASAGFSVLLGVLGALYSQRVRQGELFTPPPSPLTEEDLSWHGGRHALAAGLGGVLGTLLLPGTPHTAWAMVAAVAPISAQDHQGRVLRAVHRVVGTLLGLLLTFLLLRLPLQPWGTALVIVALQFLAELFIARNYSVALLFVTPLALLMSQLAHPVPVNGLLVARATETVLGALAGLLVVLLVRSRRER</sequence>
<organism evidence="7 8">
    <name type="scientific">Deinococcus aquiradiocola</name>
    <dbReference type="NCBI Taxonomy" id="393059"/>
    <lineage>
        <taxon>Bacteria</taxon>
        <taxon>Thermotogati</taxon>
        <taxon>Deinococcota</taxon>
        <taxon>Deinococci</taxon>
        <taxon>Deinococcales</taxon>
        <taxon>Deinococcaceae</taxon>
        <taxon>Deinococcus</taxon>
    </lineage>
</organism>
<dbReference type="AlphaFoldDB" id="A0A917PGQ1"/>
<evidence type="ECO:0000259" key="6">
    <source>
        <dbReference type="Pfam" id="PF13515"/>
    </source>
</evidence>
<dbReference type="EMBL" id="BMOE01000006">
    <property type="protein sequence ID" value="GGJ77494.1"/>
    <property type="molecule type" value="Genomic_DNA"/>
</dbReference>
<proteinExistence type="predicted"/>
<dbReference type="Proteomes" id="UP000635726">
    <property type="component" value="Unassembled WGS sequence"/>
</dbReference>
<feature type="transmembrane region" description="Helical" evidence="5">
    <location>
        <begin position="21"/>
        <end position="37"/>
    </location>
</feature>
<protein>
    <submittedName>
        <fullName evidence="7">FUSC family protein</fullName>
    </submittedName>
</protein>
<feature type="transmembrane region" description="Helical" evidence="5">
    <location>
        <begin position="310"/>
        <end position="331"/>
    </location>
</feature>
<feature type="transmembrane region" description="Helical" evidence="5">
    <location>
        <begin position="286"/>
        <end position="304"/>
    </location>
</feature>
<gene>
    <name evidence="7" type="ORF">GCM10008939_21970</name>
</gene>
<comment type="subcellular location">
    <subcellularLocation>
        <location evidence="1">Membrane</location>
        <topology evidence="1">Multi-pass membrane protein</topology>
    </subcellularLocation>
</comment>
<feature type="transmembrane region" description="Helical" evidence="5">
    <location>
        <begin position="237"/>
        <end position="255"/>
    </location>
</feature>
<feature type="domain" description="Integral membrane bound transporter" evidence="6">
    <location>
        <begin position="209"/>
        <end position="327"/>
    </location>
</feature>
<evidence type="ECO:0000256" key="2">
    <source>
        <dbReference type="ARBA" id="ARBA00022692"/>
    </source>
</evidence>
<keyword evidence="8" id="KW-1185">Reference proteome</keyword>
<feature type="transmembrane region" description="Helical" evidence="5">
    <location>
        <begin position="261"/>
        <end position="279"/>
    </location>
</feature>
<dbReference type="RefSeq" id="WP_188963315.1">
    <property type="nucleotide sequence ID" value="NZ_BMOE01000006.1"/>
</dbReference>
<name>A0A917PGQ1_9DEIO</name>
<keyword evidence="3 5" id="KW-1133">Transmembrane helix</keyword>
<feature type="transmembrane region" description="Helical" evidence="5">
    <location>
        <begin position="144"/>
        <end position="164"/>
    </location>
</feature>
<feature type="transmembrane region" description="Helical" evidence="5">
    <location>
        <begin position="94"/>
        <end position="114"/>
    </location>
</feature>
<evidence type="ECO:0000256" key="1">
    <source>
        <dbReference type="ARBA" id="ARBA00004141"/>
    </source>
</evidence>
<comment type="caution">
    <text evidence="7">The sequence shown here is derived from an EMBL/GenBank/DDBJ whole genome shotgun (WGS) entry which is preliminary data.</text>
</comment>
<dbReference type="InterPro" id="IPR049453">
    <property type="entry name" value="Memb_transporter_dom"/>
</dbReference>
<keyword evidence="4 5" id="KW-0472">Membrane</keyword>
<evidence type="ECO:0000313" key="7">
    <source>
        <dbReference type="EMBL" id="GGJ77494.1"/>
    </source>
</evidence>
<reference evidence="7" key="1">
    <citation type="journal article" date="2014" name="Int. J. Syst. Evol. Microbiol.">
        <title>Complete genome sequence of Corynebacterium casei LMG S-19264T (=DSM 44701T), isolated from a smear-ripened cheese.</title>
        <authorList>
            <consortium name="US DOE Joint Genome Institute (JGI-PGF)"/>
            <person name="Walter F."/>
            <person name="Albersmeier A."/>
            <person name="Kalinowski J."/>
            <person name="Ruckert C."/>
        </authorList>
    </citation>
    <scope>NUCLEOTIDE SEQUENCE</scope>
    <source>
        <strain evidence="7">JCM 14371</strain>
    </source>
</reference>
<evidence type="ECO:0000256" key="3">
    <source>
        <dbReference type="ARBA" id="ARBA00022989"/>
    </source>
</evidence>
<reference evidence="7" key="2">
    <citation type="submission" date="2020-09" db="EMBL/GenBank/DDBJ databases">
        <authorList>
            <person name="Sun Q."/>
            <person name="Ohkuma M."/>
        </authorList>
    </citation>
    <scope>NUCLEOTIDE SEQUENCE</scope>
    <source>
        <strain evidence="7">JCM 14371</strain>
    </source>
</reference>
<keyword evidence="2 5" id="KW-0812">Transmembrane</keyword>
<dbReference type="Pfam" id="PF13515">
    <property type="entry name" value="FUSC_2"/>
    <property type="match status" value="1"/>
</dbReference>
<evidence type="ECO:0000256" key="5">
    <source>
        <dbReference type="SAM" id="Phobius"/>
    </source>
</evidence>
<evidence type="ECO:0000256" key="4">
    <source>
        <dbReference type="ARBA" id="ARBA00023136"/>
    </source>
</evidence>
<evidence type="ECO:0000313" key="8">
    <source>
        <dbReference type="Proteomes" id="UP000635726"/>
    </source>
</evidence>
<accession>A0A917PGQ1</accession>
<dbReference type="GO" id="GO:0016020">
    <property type="term" value="C:membrane"/>
    <property type="evidence" value="ECO:0007669"/>
    <property type="project" value="UniProtKB-SubCell"/>
</dbReference>
<feature type="transmembrane region" description="Helical" evidence="5">
    <location>
        <begin position="70"/>
        <end position="88"/>
    </location>
</feature>